<feature type="transmembrane region" description="Helical" evidence="5">
    <location>
        <begin position="161"/>
        <end position="181"/>
    </location>
</feature>
<keyword evidence="2 5" id="KW-0812">Transmembrane</keyword>
<accession>A0ABD2Q6M4</accession>
<feature type="transmembrane region" description="Helical" evidence="5">
    <location>
        <begin position="28"/>
        <end position="51"/>
    </location>
</feature>
<dbReference type="InterPro" id="IPR005828">
    <property type="entry name" value="MFS_sugar_transport-like"/>
</dbReference>
<keyword evidence="4 5" id="KW-0472">Membrane</keyword>
<feature type="transmembrane region" description="Helical" evidence="5">
    <location>
        <begin position="417"/>
        <end position="439"/>
    </location>
</feature>
<dbReference type="AlphaFoldDB" id="A0ABD2Q6M4"/>
<feature type="transmembrane region" description="Helical" evidence="5">
    <location>
        <begin position="539"/>
        <end position="559"/>
    </location>
</feature>
<keyword evidence="7" id="KW-1185">Reference proteome</keyword>
<dbReference type="PANTHER" id="PTHR24064">
    <property type="entry name" value="SOLUTE CARRIER FAMILY 22 MEMBER"/>
    <property type="match status" value="1"/>
</dbReference>
<name>A0ABD2Q6M4_9PLAT</name>
<feature type="transmembrane region" description="Helical" evidence="5">
    <location>
        <begin position="476"/>
        <end position="500"/>
    </location>
</feature>
<evidence type="ECO:0008006" key="8">
    <source>
        <dbReference type="Google" id="ProtNLM"/>
    </source>
</evidence>
<dbReference type="Pfam" id="PF00083">
    <property type="entry name" value="Sugar_tr"/>
    <property type="match status" value="1"/>
</dbReference>
<sequence>MDNKEEKQLETFVHIEQVIKECVGANGFWQWMVILMVVLTCSATTTFEVFANSIPQVRCKMEHGHDMKLKQSYPNASFAQLRDMSTSDSRGCTRYKISNWSNFIDSLNSPQPDTNPKDYLKLEPCPYGYEYEMNEYQYPGGIVVEWDLVCDRANLVPLATYFYLIGMLLGSVIGGFMGDYLGRKTGGIVVSIIECIFGFATSFSPNYMCYVIMRSVVAGSGVARTTIFILISLEITTCRHRSTFLSMWGLFQNFLSRSILSVLAYCIPNWRWLHSAHNSPSCLFFLYFFFLPESPQWLISKGKNDLAIRVLKHGQRLNERFFGAPKINSQIKEAIFMEFERIIQKEETEMNQPLGIERTGTKALVKQKLKKFTRVFLAPYKTKKLFKTSILSTLVWTLQILTYYGLTYYAVFTRMSVYLVTALNSCMCLIATFYVLIVYRIFESRKRPLMFCYALAASVLLTCGIYNLVLNPESDYVTVVCVNVVILTLQAAMNMLFIYIPELYPAEVRSMGFGNTGGLGRIGGAFCIFLNQLDALKHGIPITIYGVLLLVQILILVFMNDIDYKFKMNVRLKKRRN</sequence>
<dbReference type="Proteomes" id="UP001626550">
    <property type="component" value="Unassembled WGS sequence"/>
</dbReference>
<evidence type="ECO:0000256" key="4">
    <source>
        <dbReference type="ARBA" id="ARBA00023136"/>
    </source>
</evidence>
<evidence type="ECO:0000256" key="3">
    <source>
        <dbReference type="ARBA" id="ARBA00022989"/>
    </source>
</evidence>
<dbReference type="EMBL" id="JBJKFK010000800">
    <property type="protein sequence ID" value="KAL3315209.1"/>
    <property type="molecule type" value="Genomic_DNA"/>
</dbReference>
<gene>
    <name evidence="6" type="ORF">Ciccas_006163</name>
</gene>
<comment type="subcellular location">
    <subcellularLocation>
        <location evidence="1">Membrane</location>
        <topology evidence="1">Multi-pass membrane protein</topology>
    </subcellularLocation>
</comment>
<protein>
    <recommendedName>
        <fullName evidence="8">Major facilitator superfamily (MFS) profile domain-containing protein</fullName>
    </recommendedName>
</protein>
<dbReference type="InterPro" id="IPR036259">
    <property type="entry name" value="MFS_trans_sf"/>
</dbReference>
<organism evidence="6 7">
    <name type="scientific">Cichlidogyrus casuarinus</name>
    <dbReference type="NCBI Taxonomy" id="1844966"/>
    <lineage>
        <taxon>Eukaryota</taxon>
        <taxon>Metazoa</taxon>
        <taxon>Spiralia</taxon>
        <taxon>Lophotrochozoa</taxon>
        <taxon>Platyhelminthes</taxon>
        <taxon>Monogenea</taxon>
        <taxon>Monopisthocotylea</taxon>
        <taxon>Dactylogyridea</taxon>
        <taxon>Ancyrocephalidae</taxon>
        <taxon>Cichlidogyrus</taxon>
    </lineage>
</organism>
<evidence type="ECO:0000313" key="7">
    <source>
        <dbReference type="Proteomes" id="UP001626550"/>
    </source>
</evidence>
<evidence type="ECO:0000256" key="1">
    <source>
        <dbReference type="ARBA" id="ARBA00004141"/>
    </source>
</evidence>
<reference evidence="6 7" key="1">
    <citation type="submission" date="2024-11" db="EMBL/GenBank/DDBJ databases">
        <title>Adaptive evolution of stress response genes in parasites aligns with host niche diversity.</title>
        <authorList>
            <person name="Hahn C."/>
            <person name="Resl P."/>
        </authorList>
    </citation>
    <scope>NUCLEOTIDE SEQUENCE [LARGE SCALE GENOMIC DNA]</scope>
    <source>
        <strain evidence="6">EGGRZ-B1_66</strain>
        <tissue evidence="6">Body</tissue>
    </source>
</reference>
<evidence type="ECO:0000256" key="5">
    <source>
        <dbReference type="SAM" id="Phobius"/>
    </source>
</evidence>
<dbReference type="Gene3D" id="1.20.1250.20">
    <property type="entry name" value="MFS general substrate transporter like domains"/>
    <property type="match status" value="1"/>
</dbReference>
<proteinExistence type="predicted"/>
<evidence type="ECO:0000256" key="2">
    <source>
        <dbReference type="ARBA" id="ARBA00022692"/>
    </source>
</evidence>
<dbReference type="SUPFAM" id="SSF103473">
    <property type="entry name" value="MFS general substrate transporter"/>
    <property type="match status" value="1"/>
</dbReference>
<feature type="transmembrane region" description="Helical" evidence="5">
    <location>
        <begin position="512"/>
        <end position="533"/>
    </location>
</feature>
<feature type="transmembrane region" description="Helical" evidence="5">
    <location>
        <begin position="390"/>
        <end position="411"/>
    </location>
</feature>
<feature type="transmembrane region" description="Helical" evidence="5">
    <location>
        <begin position="451"/>
        <end position="470"/>
    </location>
</feature>
<dbReference type="GO" id="GO:0016020">
    <property type="term" value="C:membrane"/>
    <property type="evidence" value="ECO:0007669"/>
    <property type="project" value="UniProtKB-SubCell"/>
</dbReference>
<keyword evidence="3 5" id="KW-1133">Transmembrane helix</keyword>
<feature type="transmembrane region" description="Helical" evidence="5">
    <location>
        <begin position="211"/>
        <end position="233"/>
    </location>
</feature>
<comment type="caution">
    <text evidence="6">The sequence shown here is derived from an EMBL/GenBank/DDBJ whole genome shotgun (WGS) entry which is preliminary data.</text>
</comment>
<evidence type="ECO:0000313" key="6">
    <source>
        <dbReference type="EMBL" id="KAL3315209.1"/>
    </source>
</evidence>